<organism evidence="1">
    <name type="scientific">Limosilactobacillus allomucosae</name>
    <dbReference type="NCBI Taxonomy" id="3142938"/>
    <lineage>
        <taxon>Bacteria</taxon>
        <taxon>Bacillati</taxon>
        <taxon>Bacillota</taxon>
        <taxon>Bacilli</taxon>
        <taxon>Lactobacillales</taxon>
        <taxon>Lactobacillaceae</taxon>
        <taxon>Limosilactobacillus</taxon>
    </lineage>
</organism>
<reference evidence="1" key="1">
    <citation type="submission" date="2024-04" db="EMBL/GenBank/DDBJ databases">
        <title>Limosilactobacillus allomucosae sp. nov., a novel species isolated from wild boar faecal samples as a potential probiotics for domestic pigs.</title>
        <authorList>
            <person name="Chen B."/>
        </authorList>
    </citation>
    <scope>NUCLEOTIDE SEQUENCE</scope>
    <source>
        <strain evidence="1">WILCCON 0051</strain>
    </source>
</reference>
<dbReference type="EMBL" id="CP154878">
    <property type="protein sequence ID" value="XBG96476.1"/>
    <property type="molecule type" value="Genomic_DNA"/>
</dbReference>
<dbReference type="AlphaFoldDB" id="A0AAU7C5S9"/>
<accession>A0AAU7C5S9</accession>
<dbReference type="RefSeq" id="WP_347963577.1">
    <property type="nucleotide sequence ID" value="NZ_CP154878.1"/>
</dbReference>
<protein>
    <submittedName>
        <fullName evidence="1">Uncharacterized protein</fullName>
    </submittedName>
</protein>
<dbReference type="KEGG" id="lalo:ABC765_05155"/>
<evidence type="ECO:0000313" key="1">
    <source>
        <dbReference type="EMBL" id="XBG96476.1"/>
    </source>
</evidence>
<gene>
    <name evidence="1" type="ORF">ABC765_05155</name>
</gene>
<name>A0AAU7C5S9_9LACO</name>
<proteinExistence type="predicted"/>
<sequence length="333" mass="38831">MPYVLMYQARSKQRWYWTIDQKFTSKKNHEFVIWESLTGLYHDFDNLKQDYPTRFRFKRSDSFFAFDLQDRETLPLATIAEKYPEVQESSARYVITVMRNSEMYYFRKSTKKFEQTDAKASVWQELAAPVELAQKMAKSKTIWAHNKKCDPETLRIFDLASDEFVWEPSKENLVTEPSYVPLFQTIEKRIDAHLQNRSRISTDAAVRHNTPTIDCDLCEMLAAVGVLVQGLAKKTAVDRLLNAYEKSILQDFLHTIELTDLDQLDQSAFLAAFQASRLERRKVKDLSIFLTALAESFDVKKFLNILQSNPSYGNSYSFKDKETADKISSLIRK</sequence>